<dbReference type="Proteomes" id="UP000320421">
    <property type="component" value="Chromosome"/>
</dbReference>
<organism evidence="2 3">
    <name type="scientific">Gimesia chilikensis</name>
    <dbReference type="NCBI Taxonomy" id="2605989"/>
    <lineage>
        <taxon>Bacteria</taxon>
        <taxon>Pseudomonadati</taxon>
        <taxon>Planctomycetota</taxon>
        <taxon>Planctomycetia</taxon>
        <taxon>Planctomycetales</taxon>
        <taxon>Planctomycetaceae</taxon>
        <taxon>Gimesia</taxon>
    </lineage>
</organism>
<dbReference type="Pfam" id="PF04305">
    <property type="entry name" value="DUF455"/>
    <property type="match status" value="1"/>
</dbReference>
<dbReference type="EMBL" id="CP036266">
    <property type="protein sequence ID" value="QDT24316.1"/>
    <property type="molecule type" value="Genomic_DNA"/>
</dbReference>
<protein>
    <recommendedName>
        <fullName evidence="4">Ferritin-like domain-containing protein</fullName>
    </recommendedName>
</protein>
<evidence type="ECO:0008006" key="4">
    <source>
        <dbReference type="Google" id="ProtNLM"/>
    </source>
</evidence>
<dbReference type="CDD" id="cd00657">
    <property type="entry name" value="Ferritin_like"/>
    <property type="match status" value="1"/>
</dbReference>
<keyword evidence="3" id="KW-1185">Reference proteome</keyword>
<accession>A0A517PY64</accession>
<sequence>MEIRAFAERVLLSESLEEKLLPAPEVLTDEHPGDPLRIQEPGRPANLKFAPPRTAPGMPKPSALMEQDKRALAHHIMANHELQALEVMAYILCAFPDAPAEFRQGMCNIMADEQRHTRMHKERASVLGLEFGSLPVNCYIWKKALSYESLLDYLAGLPLTFEGRNLDHTLEFEQYFLDAGDQRSAALMKVVYRDEIQHVAFGLHWLRQLKPDHLSDWETYEQHLHWPVRAALSVGDTFNREGRKETGMTDEFIEQLYQAAQTDQPPNQKPKKLD</sequence>
<evidence type="ECO:0000313" key="3">
    <source>
        <dbReference type="Proteomes" id="UP000320421"/>
    </source>
</evidence>
<dbReference type="OrthoDB" id="9778629at2"/>
<gene>
    <name evidence="2" type="ORF">HG66A1_61480</name>
</gene>
<dbReference type="PANTHER" id="PTHR42782">
    <property type="entry name" value="SI:CH73-314G15.3"/>
    <property type="match status" value="1"/>
</dbReference>
<dbReference type="PANTHER" id="PTHR42782:SF2">
    <property type="entry name" value="3-OXOACYL-[ACYL-CARRIER-PROTEIN] SYNTHASE-LIKE PROTEIN"/>
    <property type="match status" value="1"/>
</dbReference>
<name>A0A517PY64_9PLAN</name>
<feature type="region of interest" description="Disordered" evidence="1">
    <location>
        <begin position="26"/>
        <end position="46"/>
    </location>
</feature>
<evidence type="ECO:0000256" key="1">
    <source>
        <dbReference type="SAM" id="MobiDB-lite"/>
    </source>
</evidence>
<dbReference type="SUPFAM" id="SSF47240">
    <property type="entry name" value="Ferritin-like"/>
    <property type="match status" value="1"/>
</dbReference>
<evidence type="ECO:0000313" key="2">
    <source>
        <dbReference type="EMBL" id="QDT24316.1"/>
    </source>
</evidence>
<dbReference type="InterPro" id="IPR007402">
    <property type="entry name" value="DUF455"/>
</dbReference>
<proteinExistence type="predicted"/>
<reference evidence="2 3" key="1">
    <citation type="submission" date="2019-02" db="EMBL/GenBank/DDBJ databases">
        <title>Deep-cultivation of Planctomycetes and their phenomic and genomic characterization uncovers novel biology.</title>
        <authorList>
            <person name="Wiegand S."/>
            <person name="Jogler M."/>
            <person name="Boedeker C."/>
            <person name="Pinto D."/>
            <person name="Vollmers J."/>
            <person name="Rivas-Marin E."/>
            <person name="Kohn T."/>
            <person name="Peeters S.H."/>
            <person name="Heuer A."/>
            <person name="Rast P."/>
            <person name="Oberbeckmann S."/>
            <person name="Bunk B."/>
            <person name="Jeske O."/>
            <person name="Meyerdierks A."/>
            <person name="Storesund J.E."/>
            <person name="Kallscheuer N."/>
            <person name="Luecker S."/>
            <person name="Lage O.M."/>
            <person name="Pohl T."/>
            <person name="Merkel B.J."/>
            <person name="Hornburger P."/>
            <person name="Mueller R.-W."/>
            <person name="Bruemmer F."/>
            <person name="Labrenz M."/>
            <person name="Spormann A.M."/>
            <person name="Op den Camp H."/>
            <person name="Overmann J."/>
            <person name="Amann R."/>
            <person name="Jetten M.S.M."/>
            <person name="Mascher T."/>
            <person name="Medema M.H."/>
            <person name="Devos D.P."/>
            <person name="Kaster A.-K."/>
            <person name="Ovreas L."/>
            <person name="Rohde M."/>
            <person name="Galperin M.Y."/>
            <person name="Jogler C."/>
        </authorList>
    </citation>
    <scope>NUCLEOTIDE SEQUENCE [LARGE SCALE GENOMIC DNA]</scope>
    <source>
        <strain evidence="2 3">HG66A1</strain>
    </source>
</reference>
<dbReference type="RefSeq" id="WP_145192905.1">
    <property type="nucleotide sequence ID" value="NZ_CP036266.1"/>
</dbReference>
<dbReference type="AlphaFoldDB" id="A0A517PY64"/>
<dbReference type="InterPro" id="IPR009078">
    <property type="entry name" value="Ferritin-like_SF"/>
</dbReference>